<feature type="non-terminal residue" evidence="1">
    <location>
        <position position="1"/>
    </location>
</feature>
<reference evidence="1" key="1">
    <citation type="journal article" date="2015" name="Nature">
        <title>Complex archaea that bridge the gap between prokaryotes and eukaryotes.</title>
        <authorList>
            <person name="Spang A."/>
            <person name="Saw J.H."/>
            <person name="Jorgensen S.L."/>
            <person name="Zaremba-Niedzwiedzka K."/>
            <person name="Martijn J."/>
            <person name="Lind A.E."/>
            <person name="van Eijk R."/>
            <person name="Schleper C."/>
            <person name="Guy L."/>
            <person name="Ettema T.J."/>
        </authorList>
    </citation>
    <scope>NUCLEOTIDE SEQUENCE</scope>
</reference>
<protein>
    <submittedName>
        <fullName evidence="1">Uncharacterized protein</fullName>
    </submittedName>
</protein>
<proteinExistence type="predicted"/>
<dbReference type="AlphaFoldDB" id="A0A0F8XBE5"/>
<name>A0A0F8XBE5_9ZZZZ</name>
<gene>
    <name evidence="1" type="ORF">LCGC14_3045890</name>
</gene>
<sequence>PLMSSTSAGVYCTDKCAWFQMEGNYIYCGEKFMGEIDK</sequence>
<dbReference type="EMBL" id="LAZR01064055">
    <property type="protein sequence ID" value="KKK58290.1"/>
    <property type="molecule type" value="Genomic_DNA"/>
</dbReference>
<organism evidence="1">
    <name type="scientific">marine sediment metagenome</name>
    <dbReference type="NCBI Taxonomy" id="412755"/>
    <lineage>
        <taxon>unclassified sequences</taxon>
        <taxon>metagenomes</taxon>
        <taxon>ecological metagenomes</taxon>
    </lineage>
</organism>
<comment type="caution">
    <text evidence="1">The sequence shown here is derived from an EMBL/GenBank/DDBJ whole genome shotgun (WGS) entry which is preliminary data.</text>
</comment>
<accession>A0A0F8XBE5</accession>
<evidence type="ECO:0000313" key="1">
    <source>
        <dbReference type="EMBL" id="KKK58290.1"/>
    </source>
</evidence>